<dbReference type="SUPFAM" id="SSF51430">
    <property type="entry name" value="NAD(P)-linked oxidoreductase"/>
    <property type="match status" value="1"/>
</dbReference>
<dbReference type="CDD" id="cd19076">
    <property type="entry name" value="AKR_AKR13A_13D"/>
    <property type="match status" value="1"/>
</dbReference>
<protein>
    <submittedName>
        <fullName evidence="3">General stress protein 69</fullName>
        <ecNumber evidence="3">1.1.1.-</ecNumber>
    </submittedName>
</protein>
<dbReference type="InterPro" id="IPR023210">
    <property type="entry name" value="NADP_OxRdtase_dom"/>
</dbReference>
<dbReference type="Gene3D" id="3.20.20.100">
    <property type="entry name" value="NADP-dependent oxidoreductase domain"/>
    <property type="match status" value="1"/>
</dbReference>
<dbReference type="PRINTS" id="PR00069">
    <property type="entry name" value="ALDKETRDTASE"/>
</dbReference>
<keyword evidence="1 3" id="KW-0560">Oxidoreductase</keyword>
<organism evidence="3">
    <name type="scientific">termite gut metagenome</name>
    <dbReference type="NCBI Taxonomy" id="433724"/>
    <lineage>
        <taxon>unclassified sequences</taxon>
        <taxon>metagenomes</taxon>
        <taxon>organismal metagenomes</taxon>
    </lineage>
</organism>
<dbReference type="GO" id="GO:0005737">
    <property type="term" value="C:cytoplasm"/>
    <property type="evidence" value="ECO:0007669"/>
    <property type="project" value="TreeGrafter"/>
</dbReference>
<dbReference type="AlphaFoldDB" id="A0A5J4PZJ4"/>
<sequence>MKYRELANTGEMLSAIGLGCMGMSHSYSRRNDKESIATLHRALDLGINFWDTADYYGRGVNEELIPNVLKKNRDKIFLAIKFAARDSIPGDPTSPPRIDNSPEWVREAVELSLKRLETDYIDLYYLHSYAPQWPIEETIGVMSELVKEGKVRYLGVSEVSSDILRRANNIHPISALQSEYSLLFRDVEKDILPTTRELGVTFVPYSPLGRGIFSENFDITSLEEGDFRLSNPRFQGEHFENNRKLAKAVGEMAHGKNITAIQLILAWLLNKNEDIIPIPGTKKVKYLESNAIAVDIVLTEKEISELEEIAAMYPNIGDRY</sequence>
<reference evidence="3" key="1">
    <citation type="submission" date="2019-03" db="EMBL/GenBank/DDBJ databases">
        <title>Single cell metagenomics reveals metabolic interactions within the superorganism composed of flagellate Streblomastix strix and complex community of Bacteroidetes bacteria on its surface.</title>
        <authorList>
            <person name="Treitli S.C."/>
            <person name="Kolisko M."/>
            <person name="Husnik F."/>
            <person name="Keeling P."/>
            <person name="Hampl V."/>
        </authorList>
    </citation>
    <scope>NUCLEOTIDE SEQUENCE</scope>
    <source>
        <strain evidence="3">STM</strain>
    </source>
</reference>
<dbReference type="EC" id="1.1.1.-" evidence="3"/>
<dbReference type="PANTHER" id="PTHR43625:SF40">
    <property type="entry name" value="ALDO-KETO REDUCTASE YAKC [NADP(+)]"/>
    <property type="match status" value="1"/>
</dbReference>
<dbReference type="PANTHER" id="PTHR43625">
    <property type="entry name" value="AFLATOXIN B1 ALDEHYDE REDUCTASE"/>
    <property type="match status" value="1"/>
</dbReference>
<dbReference type="EMBL" id="SNRY01005400">
    <property type="protein sequence ID" value="KAA6315056.1"/>
    <property type="molecule type" value="Genomic_DNA"/>
</dbReference>
<evidence type="ECO:0000259" key="2">
    <source>
        <dbReference type="Pfam" id="PF00248"/>
    </source>
</evidence>
<gene>
    <name evidence="3" type="ORF">EZS27_034428</name>
</gene>
<dbReference type="InterPro" id="IPR020471">
    <property type="entry name" value="AKR"/>
</dbReference>
<accession>A0A5J4PZJ4</accession>
<evidence type="ECO:0000256" key="1">
    <source>
        <dbReference type="ARBA" id="ARBA00023002"/>
    </source>
</evidence>
<evidence type="ECO:0000313" key="3">
    <source>
        <dbReference type="EMBL" id="KAA6315056.1"/>
    </source>
</evidence>
<dbReference type="InterPro" id="IPR050791">
    <property type="entry name" value="Aldo-Keto_reductase"/>
</dbReference>
<name>A0A5J4PZJ4_9ZZZZ</name>
<proteinExistence type="predicted"/>
<dbReference type="InterPro" id="IPR036812">
    <property type="entry name" value="NAD(P)_OxRdtase_dom_sf"/>
</dbReference>
<feature type="domain" description="NADP-dependent oxidoreductase" evidence="2">
    <location>
        <begin position="15"/>
        <end position="310"/>
    </location>
</feature>
<comment type="caution">
    <text evidence="3">The sequence shown here is derived from an EMBL/GenBank/DDBJ whole genome shotgun (WGS) entry which is preliminary data.</text>
</comment>
<dbReference type="Pfam" id="PF00248">
    <property type="entry name" value="Aldo_ket_red"/>
    <property type="match status" value="1"/>
</dbReference>
<dbReference type="GO" id="GO:0016491">
    <property type="term" value="F:oxidoreductase activity"/>
    <property type="evidence" value="ECO:0007669"/>
    <property type="project" value="UniProtKB-KW"/>
</dbReference>